<dbReference type="PANTHER" id="PTHR46033">
    <property type="entry name" value="PROTEIN MAIN-LIKE 2"/>
    <property type="match status" value="1"/>
</dbReference>
<feature type="compositionally biased region" description="Basic and acidic residues" evidence="1">
    <location>
        <begin position="526"/>
        <end position="546"/>
    </location>
</feature>
<keyword evidence="4" id="KW-1185">Reference proteome</keyword>
<comment type="caution">
    <text evidence="3">The sequence shown here is derived from an EMBL/GenBank/DDBJ whole genome shotgun (WGS) entry which is preliminary data.</text>
</comment>
<feature type="region of interest" description="Disordered" evidence="1">
    <location>
        <begin position="271"/>
        <end position="300"/>
    </location>
</feature>
<dbReference type="OrthoDB" id="1939491at2759"/>
<feature type="compositionally biased region" description="Basic and acidic residues" evidence="1">
    <location>
        <begin position="281"/>
        <end position="300"/>
    </location>
</feature>
<evidence type="ECO:0000259" key="2">
    <source>
        <dbReference type="Pfam" id="PF10536"/>
    </source>
</evidence>
<gene>
    <name evidence="3" type="ORF">Pyn_30345</name>
</gene>
<protein>
    <recommendedName>
        <fullName evidence="2">Aminotransferase-like plant mobile domain-containing protein</fullName>
    </recommendedName>
</protein>
<dbReference type="AlphaFoldDB" id="A0A314XJ49"/>
<name>A0A314XJ49_PRUYE</name>
<dbReference type="Pfam" id="PF10536">
    <property type="entry name" value="PMD"/>
    <property type="match status" value="1"/>
</dbReference>
<dbReference type="Proteomes" id="UP000250321">
    <property type="component" value="Unassembled WGS sequence"/>
</dbReference>
<proteinExistence type="predicted"/>
<dbReference type="EMBL" id="PJQY01002411">
    <property type="protein sequence ID" value="PQP93952.1"/>
    <property type="molecule type" value="Genomic_DNA"/>
</dbReference>
<reference evidence="3 4" key="1">
    <citation type="submission" date="2018-02" db="EMBL/GenBank/DDBJ databases">
        <title>Draft genome of wild Prunus yedoensis var. nudiflora.</title>
        <authorList>
            <person name="Baek S."/>
            <person name="Kim J.-H."/>
            <person name="Choi K."/>
            <person name="Kim G.-B."/>
            <person name="Cho A."/>
            <person name="Jang H."/>
            <person name="Shin C.-H."/>
            <person name="Yu H.-J."/>
            <person name="Mun J.-H."/>
        </authorList>
    </citation>
    <scope>NUCLEOTIDE SEQUENCE [LARGE SCALE GENOMIC DNA]</scope>
    <source>
        <strain evidence="4">cv. Jeju island</strain>
        <tissue evidence="3">Leaf</tissue>
    </source>
</reference>
<evidence type="ECO:0000313" key="3">
    <source>
        <dbReference type="EMBL" id="PQP93952.1"/>
    </source>
</evidence>
<sequence>MASSTSTSVEVRSQAFHTKFEAICRDIQGSVLPNILTPWADDDGAPIDSCVLGPSVDGGMPERLVAHLKNNLVDLSAFDGGDFQDWNGIRPQQQWPTVTPDWEKWLPRMEYFFGQQWKDQGIYHLIKLFDRPLVMDRSLLAAALFFWSSATNPMNFQFGMMTPTVLDMAALFGLSPLGVEVNAALVAPEVEGSFKTMWPALTRLAGNKAKNMLNYSSFYSNFGVEDTAEDDAIAPLGEVKHAAFLAEAIGGKLQEVETELSVMKLAVSGRTSSHEAVTSSGKKEQGGKRHLDNKPVDKGKETKFVQDGAKGEEHKHKKTFSGCFLCQGPHRVKDCPKKQNLNAIIARRDGGAEECSSLQVSPMVLLNSLRVIPPEDPLGEDTIVQPMLEVIEVFVDVFAMEPSKNFIDASLVNEGMLIEAIENMVLNWDLNCGLEEMQLAALAHCLDTWRIYLLDRKFVARTCVLHSHMYCTAYMTTRHRDFVEQSDELMADGAQSDSFALDPSKSESEDEPWESSAIDSILRDAMFGKRDENSEAKEEPMREVEP</sequence>
<feature type="compositionally biased region" description="Polar residues" evidence="1">
    <location>
        <begin position="271"/>
        <end position="280"/>
    </location>
</feature>
<dbReference type="GO" id="GO:0010073">
    <property type="term" value="P:meristem maintenance"/>
    <property type="evidence" value="ECO:0007669"/>
    <property type="project" value="InterPro"/>
</dbReference>
<dbReference type="InterPro" id="IPR044824">
    <property type="entry name" value="MAIN-like"/>
</dbReference>
<feature type="region of interest" description="Disordered" evidence="1">
    <location>
        <begin position="494"/>
        <end position="546"/>
    </location>
</feature>
<organism evidence="3 4">
    <name type="scientific">Prunus yedoensis var. nudiflora</name>
    <dbReference type="NCBI Taxonomy" id="2094558"/>
    <lineage>
        <taxon>Eukaryota</taxon>
        <taxon>Viridiplantae</taxon>
        <taxon>Streptophyta</taxon>
        <taxon>Embryophyta</taxon>
        <taxon>Tracheophyta</taxon>
        <taxon>Spermatophyta</taxon>
        <taxon>Magnoliopsida</taxon>
        <taxon>eudicotyledons</taxon>
        <taxon>Gunneridae</taxon>
        <taxon>Pentapetalae</taxon>
        <taxon>rosids</taxon>
        <taxon>fabids</taxon>
        <taxon>Rosales</taxon>
        <taxon>Rosaceae</taxon>
        <taxon>Amygdaloideae</taxon>
        <taxon>Amygdaleae</taxon>
        <taxon>Prunus</taxon>
    </lineage>
</organism>
<feature type="domain" description="Aminotransferase-like plant mobile" evidence="2">
    <location>
        <begin position="121"/>
        <end position="251"/>
    </location>
</feature>
<evidence type="ECO:0000256" key="1">
    <source>
        <dbReference type="SAM" id="MobiDB-lite"/>
    </source>
</evidence>
<dbReference type="PANTHER" id="PTHR46033:SF56">
    <property type="entry name" value="OO_BA0013J05-OO_BA0033A15.20 PROTEIN"/>
    <property type="match status" value="1"/>
</dbReference>
<dbReference type="InterPro" id="IPR019557">
    <property type="entry name" value="AminoTfrase-like_pln_mobile"/>
</dbReference>
<accession>A0A314XJ49</accession>
<evidence type="ECO:0000313" key="4">
    <source>
        <dbReference type="Proteomes" id="UP000250321"/>
    </source>
</evidence>